<dbReference type="PANTHER" id="PTHR23030">
    <property type="entry name" value="PCD6 INTERACTING PROTEIN-RELATED"/>
    <property type="match status" value="1"/>
</dbReference>
<proteinExistence type="predicted"/>
<protein>
    <recommendedName>
        <fullName evidence="2">ALIX V-shaped domain-containing protein</fullName>
    </recommendedName>
</protein>
<dbReference type="GO" id="GO:0005768">
    <property type="term" value="C:endosome"/>
    <property type="evidence" value="ECO:0007669"/>
    <property type="project" value="TreeGrafter"/>
</dbReference>
<feature type="compositionally biased region" description="Pro residues" evidence="1">
    <location>
        <begin position="163"/>
        <end position="178"/>
    </location>
</feature>
<sequence>MTAQNDDFSIIFNLEDYKSSREKSYKQIEAAIAKFREIKDNINEGLKFYVTLQDAITNVKQQSNDFVMTRNIQCREMIEDVQRQVAGLSFQDKNTGGYNNNYPSVGNQNQRSNTQTDPRPQAPYYQQPEQPPAPAYGQAPPQYGSAHHQPPPPYQIPPTSASPYPPPQVHQQQQPPPNHDYGQPAYPGWRGPYYNAHSHPQQQPPPSGPRPPYTIPSPYPPPHQGGYYKQQ</sequence>
<dbReference type="Gene3D" id="1.20.140.50">
    <property type="entry name" value="alix/aip1 like domains"/>
    <property type="match status" value="1"/>
</dbReference>
<dbReference type="EMBL" id="DF973287">
    <property type="protein sequence ID" value="GAU24334.1"/>
    <property type="molecule type" value="Genomic_DNA"/>
</dbReference>
<gene>
    <name evidence="3" type="ORF">TSUD_49230</name>
</gene>
<dbReference type="InterPro" id="IPR025304">
    <property type="entry name" value="ALIX_V_dom"/>
</dbReference>
<dbReference type="PANTHER" id="PTHR23030:SF30">
    <property type="entry name" value="TYROSINE-PROTEIN PHOSPHATASE NON-RECEPTOR TYPE 23"/>
    <property type="match status" value="1"/>
</dbReference>
<feature type="compositionally biased region" description="Pro residues" evidence="1">
    <location>
        <begin position="202"/>
        <end position="223"/>
    </location>
</feature>
<feature type="region of interest" description="Disordered" evidence="1">
    <location>
        <begin position="92"/>
        <end position="231"/>
    </location>
</feature>
<dbReference type="AlphaFoldDB" id="A0A2Z6LX43"/>
<feature type="compositionally biased region" description="Polar residues" evidence="1">
    <location>
        <begin position="92"/>
        <end position="117"/>
    </location>
</feature>
<dbReference type="Proteomes" id="UP000242715">
    <property type="component" value="Unassembled WGS sequence"/>
</dbReference>
<reference evidence="4" key="1">
    <citation type="journal article" date="2017" name="Front. Plant Sci.">
        <title>Climate Clever Clovers: New Paradigm to Reduce the Environmental Footprint of Ruminants by Breeding Low Methanogenic Forages Utilizing Haplotype Variation.</title>
        <authorList>
            <person name="Kaur P."/>
            <person name="Appels R."/>
            <person name="Bayer P.E."/>
            <person name="Keeble-Gagnere G."/>
            <person name="Wang J."/>
            <person name="Hirakawa H."/>
            <person name="Shirasawa K."/>
            <person name="Vercoe P."/>
            <person name="Stefanova K."/>
            <person name="Durmic Z."/>
            <person name="Nichols P."/>
            <person name="Revell C."/>
            <person name="Isobe S.N."/>
            <person name="Edwards D."/>
            <person name="Erskine W."/>
        </authorList>
    </citation>
    <scope>NUCLEOTIDE SEQUENCE [LARGE SCALE GENOMIC DNA]</scope>
    <source>
        <strain evidence="4">cv. Daliak</strain>
    </source>
</reference>
<dbReference type="GO" id="GO:0043328">
    <property type="term" value="P:protein transport to vacuole involved in ubiquitin-dependent protein catabolic process via the multivesicular body sorting pathway"/>
    <property type="evidence" value="ECO:0007669"/>
    <property type="project" value="TreeGrafter"/>
</dbReference>
<dbReference type="OrthoDB" id="1686088at2759"/>
<evidence type="ECO:0000313" key="4">
    <source>
        <dbReference type="Proteomes" id="UP000242715"/>
    </source>
</evidence>
<feature type="compositionally biased region" description="Low complexity" evidence="1">
    <location>
        <begin position="135"/>
        <end position="148"/>
    </location>
</feature>
<organism evidence="3 4">
    <name type="scientific">Trifolium subterraneum</name>
    <name type="common">Subterranean clover</name>
    <dbReference type="NCBI Taxonomy" id="3900"/>
    <lineage>
        <taxon>Eukaryota</taxon>
        <taxon>Viridiplantae</taxon>
        <taxon>Streptophyta</taxon>
        <taxon>Embryophyta</taxon>
        <taxon>Tracheophyta</taxon>
        <taxon>Spermatophyta</taxon>
        <taxon>Magnoliopsida</taxon>
        <taxon>eudicotyledons</taxon>
        <taxon>Gunneridae</taxon>
        <taxon>Pentapetalae</taxon>
        <taxon>rosids</taxon>
        <taxon>fabids</taxon>
        <taxon>Fabales</taxon>
        <taxon>Fabaceae</taxon>
        <taxon>Papilionoideae</taxon>
        <taxon>50 kb inversion clade</taxon>
        <taxon>NPAAA clade</taxon>
        <taxon>Hologalegina</taxon>
        <taxon>IRL clade</taxon>
        <taxon>Trifolieae</taxon>
        <taxon>Trifolium</taxon>
    </lineage>
</organism>
<evidence type="ECO:0000259" key="2">
    <source>
        <dbReference type="Pfam" id="PF13949"/>
    </source>
</evidence>
<dbReference type="Pfam" id="PF13949">
    <property type="entry name" value="ALIX_LYPXL_bnd"/>
    <property type="match status" value="1"/>
</dbReference>
<evidence type="ECO:0000256" key="1">
    <source>
        <dbReference type="SAM" id="MobiDB-lite"/>
    </source>
</evidence>
<name>A0A2Z6LX43_TRISU</name>
<evidence type="ECO:0000313" key="3">
    <source>
        <dbReference type="EMBL" id="GAU24334.1"/>
    </source>
</evidence>
<keyword evidence="4" id="KW-1185">Reference proteome</keyword>
<feature type="domain" description="ALIX V-shaped" evidence="2">
    <location>
        <begin position="3"/>
        <end position="72"/>
    </location>
</feature>
<accession>A0A2Z6LX43</accession>
<feature type="compositionally biased region" description="Low complexity" evidence="1">
    <location>
        <begin position="118"/>
        <end position="128"/>
    </location>
</feature>